<sequence length="153" mass="17393">MKVPEGILIPENLQRPCVKVLKSLYGLKQSGRQWFTKYAETLKSAQYKNCIECPSVFLKNTKEGPVITSIYVDDTNVMGPPKAVSLTKQFLKSHFEMKDFGDVSSCIGIQFVHFEAGTFIYQGKLIERILQTMNLNNSKRTFGMSQMTCYMSI</sequence>
<gene>
    <name evidence="2" type="ORF">SeLEV6574_g08647</name>
</gene>
<evidence type="ECO:0000313" key="2">
    <source>
        <dbReference type="EMBL" id="TPX30020.1"/>
    </source>
</evidence>
<dbReference type="EMBL" id="QEAM01001237">
    <property type="protein sequence ID" value="TPX30020.1"/>
    <property type="molecule type" value="Genomic_DNA"/>
</dbReference>
<organism evidence="2 3">
    <name type="scientific">Synchytrium endobioticum</name>
    <dbReference type="NCBI Taxonomy" id="286115"/>
    <lineage>
        <taxon>Eukaryota</taxon>
        <taxon>Fungi</taxon>
        <taxon>Fungi incertae sedis</taxon>
        <taxon>Chytridiomycota</taxon>
        <taxon>Chytridiomycota incertae sedis</taxon>
        <taxon>Chytridiomycetes</taxon>
        <taxon>Synchytriales</taxon>
        <taxon>Synchytriaceae</taxon>
        <taxon>Synchytrium</taxon>
    </lineage>
</organism>
<feature type="domain" description="Reverse transcriptase Ty1/copia-type" evidence="1">
    <location>
        <begin position="1"/>
        <end position="139"/>
    </location>
</feature>
<keyword evidence="2" id="KW-0239">DNA-directed DNA polymerase</keyword>
<keyword evidence="2" id="KW-0548">Nucleotidyltransferase</keyword>
<evidence type="ECO:0000259" key="1">
    <source>
        <dbReference type="Pfam" id="PF07727"/>
    </source>
</evidence>
<dbReference type="Proteomes" id="UP000320475">
    <property type="component" value="Unassembled WGS sequence"/>
</dbReference>
<comment type="caution">
    <text evidence="2">The sequence shown here is derived from an EMBL/GenBank/DDBJ whole genome shotgun (WGS) entry which is preliminary data.</text>
</comment>
<accession>A0A507BG09</accession>
<dbReference type="GO" id="GO:0003887">
    <property type="term" value="F:DNA-directed DNA polymerase activity"/>
    <property type="evidence" value="ECO:0007669"/>
    <property type="project" value="UniProtKB-KW"/>
</dbReference>
<dbReference type="AlphaFoldDB" id="A0A507BG09"/>
<reference evidence="2 3" key="1">
    <citation type="journal article" date="2019" name="Sci. Rep.">
        <title>Comparative genomics of chytrid fungi reveal insights into the obligate biotrophic and pathogenic lifestyle of Synchytrium endobioticum.</title>
        <authorList>
            <person name="van de Vossenberg B.T.L.H."/>
            <person name="Warris S."/>
            <person name="Nguyen H.D.T."/>
            <person name="van Gent-Pelzer M.P.E."/>
            <person name="Joly D.L."/>
            <person name="van de Geest H.C."/>
            <person name="Bonants P.J.M."/>
            <person name="Smith D.S."/>
            <person name="Levesque C.A."/>
            <person name="van der Lee T.A.J."/>
        </authorList>
    </citation>
    <scope>NUCLEOTIDE SEQUENCE [LARGE SCALE GENOMIC DNA]</scope>
    <source>
        <strain evidence="2 3">LEV6574</strain>
    </source>
</reference>
<dbReference type="OrthoDB" id="5598545at2759"/>
<evidence type="ECO:0000313" key="3">
    <source>
        <dbReference type="Proteomes" id="UP000320475"/>
    </source>
</evidence>
<dbReference type="Pfam" id="PF07727">
    <property type="entry name" value="RVT_2"/>
    <property type="match status" value="1"/>
</dbReference>
<name>A0A507BG09_9FUNG</name>
<protein>
    <submittedName>
        <fullName evidence="2">DNA-directed DNA polymerase</fullName>
    </submittedName>
</protein>
<dbReference type="InterPro" id="IPR013103">
    <property type="entry name" value="RVT_2"/>
</dbReference>
<keyword evidence="2" id="KW-0808">Transferase</keyword>
<proteinExistence type="predicted"/>